<dbReference type="Proteomes" id="UP000192903">
    <property type="component" value="Unassembled WGS sequence"/>
</dbReference>
<keyword evidence="2" id="KW-1185">Reference proteome</keyword>
<evidence type="ECO:0000313" key="2">
    <source>
        <dbReference type="Proteomes" id="UP000192903"/>
    </source>
</evidence>
<reference evidence="2" key="1">
    <citation type="submission" date="2017-04" db="EMBL/GenBank/DDBJ databases">
        <authorList>
            <person name="Varghese N."/>
            <person name="Submissions S."/>
        </authorList>
    </citation>
    <scope>NUCLEOTIDE SEQUENCE [LARGE SCALE GENOMIC DNA]</scope>
    <source>
        <strain evidence="2">B4P</strain>
    </source>
</reference>
<dbReference type="STRING" id="464029.SAMN02982989_3431"/>
<protein>
    <submittedName>
        <fullName evidence="1">Uncharacterized protein</fullName>
    </submittedName>
</protein>
<sequence>MGVELSYKDEYEFVAWILSLFNRPDRNPDQRMAIMADEIITSLHYNEEAKQYSATFTFRTSEMDVTFGKRLPSQSRERAAAAEAHLDGLMEELTSAAPISRQ</sequence>
<dbReference type="EMBL" id="FXAF01000011">
    <property type="protein sequence ID" value="SMF66007.1"/>
    <property type="molecule type" value="Genomic_DNA"/>
</dbReference>
<accession>A0A1X7G8T1</accession>
<proteinExistence type="predicted"/>
<gene>
    <name evidence="1" type="ORF">SAMN02982989_3431</name>
</gene>
<dbReference type="AlphaFoldDB" id="A0A1X7G8T1"/>
<name>A0A1X7G8T1_9HYPH</name>
<evidence type="ECO:0000313" key="1">
    <source>
        <dbReference type="EMBL" id="SMF66007.1"/>
    </source>
</evidence>
<organism evidence="1 2">
    <name type="scientific">Xaviernesmea oryzae</name>
    <dbReference type="NCBI Taxonomy" id="464029"/>
    <lineage>
        <taxon>Bacteria</taxon>
        <taxon>Pseudomonadati</taxon>
        <taxon>Pseudomonadota</taxon>
        <taxon>Alphaproteobacteria</taxon>
        <taxon>Hyphomicrobiales</taxon>
        <taxon>Rhizobiaceae</taxon>
        <taxon>Rhizobium/Agrobacterium group</taxon>
        <taxon>Xaviernesmea</taxon>
    </lineage>
</organism>